<dbReference type="OrthoDB" id="10517479at2759"/>
<dbReference type="AlphaFoldDB" id="A0A9W7AX92"/>
<proteinExistence type="predicted"/>
<dbReference type="EMBL" id="BRXW01000921">
    <property type="protein sequence ID" value="GMH79664.1"/>
    <property type="molecule type" value="Genomic_DNA"/>
</dbReference>
<evidence type="ECO:0000313" key="2">
    <source>
        <dbReference type="EMBL" id="GMH79664.1"/>
    </source>
</evidence>
<evidence type="ECO:0000256" key="1">
    <source>
        <dbReference type="SAM" id="MobiDB-lite"/>
    </source>
</evidence>
<organism evidence="2 3">
    <name type="scientific">Triparma laevis f. longispina</name>
    <dbReference type="NCBI Taxonomy" id="1714387"/>
    <lineage>
        <taxon>Eukaryota</taxon>
        <taxon>Sar</taxon>
        <taxon>Stramenopiles</taxon>
        <taxon>Ochrophyta</taxon>
        <taxon>Bolidophyceae</taxon>
        <taxon>Parmales</taxon>
        <taxon>Triparmaceae</taxon>
        <taxon>Triparma</taxon>
    </lineage>
</organism>
<dbReference type="Proteomes" id="UP001165122">
    <property type="component" value="Unassembled WGS sequence"/>
</dbReference>
<gene>
    <name evidence="2" type="ORF">TrLO_g1232</name>
</gene>
<accession>A0A9W7AX92</accession>
<name>A0A9W7AX92_9STRA</name>
<reference evidence="3" key="1">
    <citation type="journal article" date="2023" name="Commun. Biol.">
        <title>Genome analysis of Parmales, the sister group of diatoms, reveals the evolutionary specialization of diatoms from phago-mixotrophs to photoautotrophs.</title>
        <authorList>
            <person name="Ban H."/>
            <person name="Sato S."/>
            <person name="Yoshikawa S."/>
            <person name="Yamada K."/>
            <person name="Nakamura Y."/>
            <person name="Ichinomiya M."/>
            <person name="Sato N."/>
            <person name="Blanc-Mathieu R."/>
            <person name="Endo H."/>
            <person name="Kuwata A."/>
            <person name="Ogata H."/>
        </authorList>
    </citation>
    <scope>NUCLEOTIDE SEQUENCE [LARGE SCALE GENOMIC DNA]</scope>
    <source>
        <strain evidence="3">NIES 3700</strain>
    </source>
</reference>
<evidence type="ECO:0000313" key="3">
    <source>
        <dbReference type="Proteomes" id="UP001165122"/>
    </source>
</evidence>
<feature type="region of interest" description="Disordered" evidence="1">
    <location>
        <begin position="1"/>
        <end position="34"/>
    </location>
</feature>
<sequence length="240" mass="26957">MGKKGGGVRVKQIGGPKGGMNPAAMNPQKHSVKSHEDCERATFVRLDADDIISPSYLSLLSSEVKVQYEIEFGRVPNFGARELDQITMSRNKQANGKYTLGCKHIHREAEQLQFSLGQAVSIFVKDLLEHMPGTDSFGNHVHVSETLQDIVVKKGQKKKKVAQLFISKPGYYTMTSLSGHFPSNKPKKCDLTGHSIDERIIKLLKKDLANVPKLSAKEFNENHYVRNKSLRPMPEGTWWR</sequence>
<keyword evidence="3" id="KW-1185">Reference proteome</keyword>
<comment type="caution">
    <text evidence="2">The sequence shown here is derived from an EMBL/GenBank/DDBJ whole genome shotgun (WGS) entry which is preliminary data.</text>
</comment>
<protein>
    <submittedName>
        <fullName evidence="2">Uncharacterized protein</fullName>
    </submittedName>
</protein>